<feature type="transmembrane region" description="Helical" evidence="1">
    <location>
        <begin position="94"/>
        <end position="117"/>
    </location>
</feature>
<sequence>MQPPEDDRPRSSGESADVVTASIKERVYATFTGLAIVLVQNSNVEHTSAVRASVTLLVGIVAIAVAGFVAELLAHLAVHATFPDRREFGRMLRLTGTAIASAAVPLLVLLLAVLGWIELDTALTIASVVYVAILGLIGYVAVRRTRAPWWRQVIALGILVALGGLAILIQQLAHGH</sequence>
<dbReference type="EMBL" id="JYIV01000028">
    <property type="protein sequence ID" value="KJL20432.1"/>
    <property type="molecule type" value="Genomic_DNA"/>
</dbReference>
<comment type="caution">
    <text evidence="2">The sequence shown here is derived from an EMBL/GenBank/DDBJ whole genome shotgun (WGS) entry which is preliminary data.</text>
</comment>
<accession>A0A0F0KHQ5</accession>
<dbReference type="PATRIC" id="fig|82380.10.peg.2661"/>
<keyword evidence="1" id="KW-0812">Transmembrane</keyword>
<evidence type="ECO:0000256" key="1">
    <source>
        <dbReference type="SAM" id="Phobius"/>
    </source>
</evidence>
<feature type="transmembrane region" description="Helical" evidence="1">
    <location>
        <begin position="56"/>
        <end position="82"/>
    </location>
</feature>
<dbReference type="RefSeq" id="WP_052674720.1">
    <property type="nucleotide sequence ID" value="NZ_JYIV01000028.1"/>
</dbReference>
<name>A0A0F0KHQ5_9MICO</name>
<evidence type="ECO:0000313" key="3">
    <source>
        <dbReference type="Proteomes" id="UP000033725"/>
    </source>
</evidence>
<feature type="transmembrane region" description="Helical" evidence="1">
    <location>
        <begin position="123"/>
        <end position="142"/>
    </location>
</feature>
<feature type="transmembrane region" description="Helical" evidence="1">
    <location>
        <begin position="154"/>
        <end position="173"/>
    </location>
</feature>
<keyword evidence="1" id="KW-1133">Transmembrane helix</keyword>
<reference evidence="2 3" key="1">
    <citation type="submission" date="2015-02" db="EMBL/GenBank/DDBJ databases">
        <title>Draft genome sequences of ten Microbacterium spp. with emphasis on heavy metal contaminated environments.</title>
        <authorList>
            <person name="Corretto E."/>
        </authorList>
    </citation>
    <scope>NUCLEOTIDE SEQUENCE [LARGE SCALE GENOMIC DNA]</scope>
    <source>
        <strain evidence="2 3">BEL163</strain>
    </source>
</reference>
<evidence type="ECO:0000313" key="2">
    <source>
        <dbReference type="EMBL" id="KJL20432.1"/>
    </source>
</evidence>
<dbReference type="OrthoDB" id="4775109at2"/>
<protein>
    <submittedName>
        <fullName evidence="2">Uncharacterized protein</fullName>
    </submittedName>
</protein>
<dbReference type="Proteomes" id="UP000033725">
    <property type="component" value="Unassembled WGS sequence"/>
</dbReference>
<organism evidence="2 3">
    <name type="scientific">Microbacterium oxydans</name>
    <dbReference type="NCBI Taxonomy" id="82380"/>
    <lineage>
        <taxon>Bacteria</taxon>
        <taxon>Bacillati</taxon>
        <taxon>Actinomycetota</taxon>
        <taxon>Actinomycetes</taxon>
        <taxon>Micrococcales</taxon>
        <taxon>Microbacteriaceae</taxon>
        <taxon>Microbacterium</taxon>
    </lineage>
</organism>
<gene>
    <name evidence="2" type="ORF">RN51_02649</name>
</gene>
<dbReference type="AlphaFoldDB" id="A0A0F0KHQ5"/>
<keyword evidence="1" id="KW-0472">Membrane</keyword>
<proteinExistence type="predicted"/>